<evidence type="ECO:0000256" key="4">
    <source>
        <dbReference type="ARBA" id="ARBA00022833"/>
    </source>
</evidence>
<evidence type="ECO:0000313" key="8">
    <source>
        <dbReference type="EMBL" id="JAG22973.1"/>
    </source>
</evidence>
<evidence type="ECO:0000256" key="1">
    <source>
        <dbReference type="ARBA" id="ARBA00022723"/>
    </source>
</evidence>
<dbReference type="InterPro" id="IPR036236">
    <property type="entry name" value="Znf_C2H2_sf"/>
</dbReference>
<dbReference type="InterPro" id="IPR013087">
    <property type="entry name" value="Znf_C2H2_type"/>
</dbReference>
<reference evidence="8" key="1">
    <citation type="journal article" date="2014" name="PLoS ONE">
        <title>Transcriptome-Based Identification of ABC Transporters in the Western Tarnished Plant Bug Lygus hesperus.</title>
        <authorList>
            <person name="Hull J.J."/>
            <person name="Chaney K."/>
            <person name="Geib S.M."/>
            <person name="Fabrick J.A."/>
            <person name="Brent C.S."/>
            <person name="Walsh D."/>
            <person name="Lavine L.C."/>
        </authorList>
    </citation>
    <scope>NUCLEOTIDE SEQUENCE</scope>
</reference>
<organism evidence="8">
    <name type="scientific">Lygus hesperus</name>
    <name type="common">Western plant bug</name>
    <dbReference type="NCBI Taxonomy" id="30085"/>
    <lineage>
        <taxon>Eukaryota</taxon>
        <taxon>Metazoa</taxon>
        <taxon>Ecdysozoa</taxon>
        <taxon>Arthropoda</taxon>
        <taxon>Hexapoda</taxon>
        <taxon>Insecta</taxon>
        <taxon>Pterygota</taxon>
        <taxon>Neoptera</taxon>
        <taxon>Paraneoptera</taxon>
        <taxon>Hemiptera</taxon>
        <taxon>Heteroptera</taxon>
        <taxon>Panheteroptera</taxon>
        <taxon>Cimicomorpha</taxon>
        <taxon>Miridae</taxon>
        <taxon>Mirini</taxon>
        <taxon>Lygus</taxon>
    </lineage>
</organism>
<feature type="region of interest" description="Disordered" evidence="6">
    <location>
        <begin position="1"/>
        <end position="27"/>
    </location>
</feature>
<dbReference type="PANTHER" id="PTHR24403:SF67">
    <property type="entry name" value="FI01116P-RELATED"/>
    <property type="match status" value="1"/>
</dbReference>
<feature type="domain" description="C2H2-type" evidence="7">
    <location>
        <begin position="187"/>
        <end position="215"/>
    </location>
</feature>
<dbReference type="PANTHER" id="PTHR24403">
    <property type="entry name" value="ZINC FINGER PROTEIN"/>
    <property type="match status" value="1"/>
</dbReference>
<keyword evidence="2" id="KW-0677">Repeat</keyword>
<evidence type="ECO:0000256" key="6">
    <source>
        <dbReference type="SAM" id="MobiDB-lite"/>
    </source>
</evidence>
<accession>A0A0A9XVS7</accession>
<dbReference type="AlphaFoldDB" id="A0A0A9XVS7"/>
<evidence type="ECO:0000256" key="2">
    <source>
        <dbReference type="ARBA" id="ARBA00022737"/>
    </source>
</evidence>
<dbReference type="GO" id="GO:0005634">
    <property type="term" value="C:nucleus"/>
    <property type="evidence" value="ECO:0007669"/>
    <property type="project" value="TreeGrafter"/>
</dbReference>
<dbReference type="EMBL" id="GBHO01020631">
    <property type="protein sequence ID" value="JAG22973.1"/>
    <property type="molecule type" value="Transcribed_RNA"/>
</dbReference>
<dbReference type="GO" id="GO:0045944">
    <property type="term" value="P:positive regulation of transcription by RNA polymerase II"/>
    <property type="evidence" value="ECO:0007669"/>
    <property type="project" value="TreeGrafter"/>
</dbReference>
<sequence length="226" mass="27175">MITSNSDCDDMADDPKVEPYSSTDPYRRSERVRKNIARFAATCDSRRRTNIKCESYLKSDNFDVTLAKVRRKRSDFKWNRTPIKLDVRHETLWRGSLRCSECEYRTRKKSLLRRHVVKHMSPLSFVCDYCDFQVNSIDDFVAHMMSHRKNHSRCYWPCFYCNDYRGRQRWDLVRHVVSRHCPQALFFDCGKCAHSTNRQDKLRAHIRRKHSRVKRLEMSLETEQVL</sequence>
<dbReference type="SMART" id="SM00355">
    <property type="entry name" value="ZnF_C2H2"/>
    <property type="match status" value="4"/>
</dbReference>
<proteinExistence type="predicted"/>
<dbReference type="SUPFAM" id="SSF57667">
    <property type="entry name" value="beta-beta-alpha zinc fingers"/>
    <property type="match status" value="1"/>
</dbReference>
<evidence type="ECO:0000256" key="5">
    <source>
        <dbReference type="PROSITE-ProRule" id="PRU00042"/>
    </source>
</evidence>
<keyword evidence="3 5" id="KW-0863">Zinc-finger</keyword>
<protein>
    <recommendedName>
        <fullName evidence="7">C2H2-type domain-containing protein</fullName>
    </recommendedName>
</protein>
<dbReference type="GO" id="GO:0008270">
    <property type="term" value="F:zinc ion binding"/>
    <property type="evidence" value="ECO:0007669"/>
    <property type="project" value="UniProtKB-KW"/>
</dbReference>
<reference evidence="8" key="2">
    <citation type="submission" date="2014-07" db="EMBL/GenBank/DDBJ databases">
        <authorList>
            <person name="Hull J."/>
        </authorList>
    </citation>
    <scope>NUCLEOTIDE SEQUENCE</scope>
</reference>
<dbReference type="Gene3D" id="3.30.160.60">
    <property type="entry name" value="Classic Zinc Finger"/>
    <property type="match status" value="2"/>
</dbReference>
<keyword evidence="1" id="KW-0479">Metal-binding</keyword>
<keyword evidence="4" id="KW-0862">Zinc</keyword>
<evidence type="ECO:0000256" key="3">
    <source>
        <dbReference type="ARBA" id="ARBA00022771"/>
    </source>
</evidence>
<dbReference type="InterPro" id="IPR050688">
    <property type="entry name" value="Zinc_finger/UBP_domain"/>
</dbReference>
<gene>
    <name evidence="8" type="ORF">CM83_17639</name>
</gene>
<evidence type="ECO:0000259" key="7">
    <source>
        <dbReference type="PROSITE" id="PS50157"/>
    </source>
</evidence>
<dbReference type="PROSITE" id="PS00028">
    <property type="entry name" value="ZINC_FINGER_C2H2_1"/>
    <property type="match status" value="1"/>
</dbReference>
<name>A0A0A9XVS7_LYGHE</name>
<dbReference type="PROSITE" id="PS50157">
    <property type="entry name" value="ZINC_FINGER_C2H2_2"/>
    <property type="match status" value="1"/>
</dbReference>